<evidence type="ECO:0000313" key="1">
    <source>
        <dbReference type="EMBL" id="JAD71221.1"/>
    </source>
</evidence>
<organism evidence="1">
    <name type="scientific">Arundo donax</name>
    <name type="common">Giant reed</name>
    <name type="synonym">Donax arundinaceus</name>
    <dbReference type="NCBI Taxonomy" id="35708"/>
    <lineage>
        <taxon>Eukaryota</taxon>
        <taxon>Viridiplantae</taxon>
        <taxon>Streptophyta</taxon>
        <taxon>Embryophyta</taxon>
        <taxon>Tracheophyta</taxon>
        <taxon>Spermatophyta</taxon>
        <taxon>Magnoliopsida</taxon>
        <taxon>Liliopsida</taxon>
        <taxon>Poales</taxon>
        <taxon>Poaceae</taxon>
        <taxon>PACMAD clade</taxon>
        <taxon>Arundinoideae</taxon>
        <taxon>Arundineae</taxon>
        <taxon>Arundo</taxon>
    </lineage>
</organism>
<sequence length="68" mass="8037">MKLSFTQLSYIQNLCFLISTKNKHKSLSCNHSKLNKHKTLSCNHSKLSFISYYHDSWRSRDCGWLLSK</sequence>
<proteinExistence type="predicted"/>
<name>A0A0A9C6N2_ARUDO</name>
<protein>
    <submittedName>
        <fullName evidence="1">Uncharacterized protein</fullName>
    </submittedName>
</protein>
<accession>A0A0A9C6N2</accession>
<dbReference type="AlphaFoldDB" id="A0A0A9C6N2"/>
<dbReference type="EMBL" id="GBRH01226674">
    <property type="protein sequence ID" value="JAD71221.1"/>
    <property type="molecule type" value="Transcribed_RNA"/>
</dbReference>
<reference evidence="1" key="2">
    <citation type="journal article" date="2015" name="Data Brief">
        <title>Shoot transcriptome of the giant reed, Arundo donax.</title>
        <authorList>
            <person name="Barrero R.A."/>
            <person name="Guerrero F.D."/>
            <person name="Moolhuijzen P."/>
            <person name="Goolsby J.A."/>
            <person name="Tidwell J."/>
            <person name="Bellgard S.E."/>
            <person name="Bellgard M.I."/>
        </authorList>
    </citation>
    <scope>NUCLEOTIDE SEQUENCE</scope>
    <source>
        <tissue evidence="1">Shoot tissue taken approximately 20 cm above the soil surface</tissue>
    </source>
</reference>
<reference evidence="1" key="1">
    <citation type="submission" date="2014-09" db="EMBL/GenBank/DDBJ databases">
        <authorList>
            <person name="Magalhaes I.L.F."/>
            <person name="Oliveira U."/>
            <person name="Santos F.R."/>
            <person name="Vidigal T.H.D.A."/>
            <person name="Brescovit A.D."/>
            <person name="Santos A.J."/>
        </authorList>
    </citation>
    <scope>NUCLEOTIDE SEQUENCE</scope>
    <source>
        <tissue evidence="1">Shoot tissue taken approximately 20 cm above the soil surface</tissue>
    </source>
</reference>